<dbReference type="Pfam" id="PF07833">
    <property type="entry name" value="Cu_amine_oxidN1"/>
    <property type="match status" value="1"/>
</dbReference>
<feature type="domain" description="Copper amine oxidase-like N-terminal" evidence="2">
    <location>
        <begin position="33"/>
        <end position="139"/>
    </location>
</feature>
<dbReference type="Gene3D" id="3.30.457.10">
    <property type="entry name" value="Copper amine oxidase-like, N-terminal domain"/>
    <property type="match status" value="1"/>
</dbReference>
<organism evidence="3 4">
    <name type="scientific">Paenibacillus spongiae</name>
    <dbReference type="NCBI Taxonomy" id="2909671"/>
    <lineage>
        <taxon>Bacteria</taxon>
        <taxon>Bacillati</taxon>
        <taxon>Bacillota</taxon>
        <taxon>Bacilli</taxon>
        <taxon>Bacillales</taxon>
        <taxon>Paenibacillaceae</taxon>
        <taxon>Paenibacillus</taxon>
    </lineage>
</organism>
<dbReference type="Proteomes" id="UP001057877">
    <property type="component" value="Chromosome"/>
</dbReference>
<accession>A0ABY5SFY7</accession>
<feature type="signal peptide" evidence="1">
    <location>
        <begin position="1"/>
        <end position="25"/>
    </location>
</feature>
<feature type="chain" id="PRO_5045622169" evidence="1">
    <location>
        <begin position="26"/>
        <end position="1024"/>
    </location>
</feature>
<reference evidence="3" key="1">
    <citation type="submission" date="2022-01" db="EMBL/GenBank/DDBJ databases">
        <title>Paenibacillus spongiae sp. nov., isolated from marine sponge.</title>
        <authorList>
            <person name="Li Z."/>
            <person name="Zhang M."/>
        </authorList>
    </citation>
    <scope>NUCLEOTIDE SEQUENCE</scope>
    <source>
        <strain evidence="3">PHS-Z3</strain>
    </source>
</reference>
<proteinExistence type="predicted"/>
<name>A0ABY5SFY7_9BACL</name>
<dbReference type="InterPro" id="IPR036582">
    <property type="entry name" value="Mao_N_sf"/>
</dbReference>
<evidence type="ECO:0000313" key="3">
    <source>
        <dbReference type="EMBL" id="UVI32904.1"/>
    </source>
</evidence>
<dbReference type="EMBL" id="CP091430">
    <property type="protein sequence ID" value="UVI32904.1"/>
    <property type="molecule type" value="Genomic_DNA"/>
</dbReference>
<dbReference type="RefSeq" id="WP_258388955.1">
    <property type="nucleotide sequence ID" value="NZ_CP091430.1"/>
</dbReference>
<evidence type="ECO:0000259" key="2">
    <source>
        <dbReference type="Pfam" id="PF07833"/>
    </source>
</evidence>
<evidence type="ECO:0000256" key="1">
    <source>
        <dbReference type="SAM" id="SignalP"/>
    </source>
</evidence>
<keyword evidence="4" id="KW-1185">Reference proteome</keyword>
<keyword evidence="1" id="KW-0732">Signal</keyword>
<dbReference type="InterPro" id="IPR012854">
    <property type="entry name" value="Cu_amine_oxidase-like_N"/>
</dbReference>
<gene>
    <name evidence="3" type="ORF">L1F29_14175</name>
</gene>
<protein>
    <submittedName>
        <fullName evidence="3">Copper amine oxidase N-terminal domain-containing protein</fullName>
    </submittedName>
</protein>
<evidence type="ECO:0000313" key="4">
    <source>
        <dbReference type="Proteomes" id="UP001057877"/>
    </source>
</evidence>
<sequence>MKKTLSTVIAFVMMFTLFLLPQAQAASAIKIYIDGELLATDQAPVAIGGRTFVPMRSIFEALDATVDWIPSTKTISATKGAITVVMKLGATTATINDQKVTLDAPARAMNGRTLVPTRFVSEALGEEVLWDPSSQSVIITTSRSHEVSPVQYVSAGASNQYGDGRDLYVSFTPPSNQSNVSHYRILVTKAGNAPSFDLAKAQLVRSSNYTVVKTNNAGQSISLTSQTRDVDGALLSANQSYRVFVLTVGKDSYALSNSSPTVTLTNSIVNAATNVKITDVNDNGDGRDLSVSFNKASNDSNITGYRVMIVKSKDASKFDLTAANAVTSAYYNAVSKNNNSTLTTVFNSTSRDTSGELIKNGVSYVAYVLSVSDRSVASLNSLSSASAAVTLGISTQAPVITKVADVSNYNNGRDLQVSFNKSSDESRISYYRIFVVREGDYYNFNVTEANKVSSGRYHDVSKNGNNITLTLPSGMRDVKGNSITNGVAYRVFVMGVVNNNASIPNLLSVASPSITLSNSGVGTVSNLYVNDMTDFNTGQDLWVSFTRPADETNINSYRIFVVKAANAGSFSLATANAITNSNNYTTFYKNGGNFSQALTSSARDVNGALITEGVKYRIFVMSVGGGSFSGSNALSAPSAEITLSGSSIAAVTNVVASDVSDYNNGQDLKVSFTRAANETNINHYRAFVVKSANASSFKLANANAITNPSNYTTIPRTGGNIEQVLSSTARDVNGALIKNDEKYRVFVLSVREGNYSGSNALSAASNEITLTNNGTVAAVRNVTTTIVDNKGNASDVQVTFSKSTTESLVREYRVIIVPSSLANTFDVYDAQSAVANGYSQYVSKSDNSVRLAANLKDSQGNDLGRGAGYTYRAFVLAVSNTNGSLDALSAGSSNMFSLAALPTVSAPEVQNVTANQAGASSSISVTFTNSDENGVAHYAVLLVPQPANGLTEAEATDYYKKGNYTQVAKSLRSVDLSSGSVDVNGTPLEYNVTYRVYVLTVADGSKATVNRLSSSAPTVTLFES</sequence>
<dbReference type="SUPFAM" id="SSF55383">
    <property type="entry name" value="Copper amine oxidase, domain N"/>
    <property type="match status" value="1"/>
</dbReference>